<dbReference type="InterPro" id="IPR003004">
    <property type="entry name" value="GspF/PilC"/>
</dbReference>
<comment type="subcellular location">
    <subcellularLocation>
        <location evidence="1">Cell inner membrane</location>
        <topology evidence="1">Multi-pass membrane protein</topology>
    </subcellularLocation>
</comment>
<dbReference type="InterPro" id="IPR018076">
    <property type="entry name" value="T2SS_GspF_dom"/>
</dbReference>
<dbReference type="PANTHER" id="PTHR30012:SF0">
    <property type="entry name" value="TYPE II SECRETION SYSTEM PROTEIN F-RELATED"/>
    <property type="match status" value="1"/>
</dbReference>
<comment type="caution">
    <text evidence="10">The sequence shown here is derived from an EMBL/GenBank/DDBJ whole genome shotgun (WGS) entry which is preliminary data.</text>
</comment>
<evidence type="ECO:0000256" key="5">
    <source>
        <dbReference type="ARBA" id="ARBA00022692"/>
    </source>
</evidence>
<dbReference type="AlphaFoldDB" id="A0A837IA40"/>
<organism evidence="10 11">
    <name type="scientific">Candidatus Nomurabacteria bacterium GW2011_GWB1_44_12</name>
    <dbReference type="NCBI Taxonomy" id="1618748"/>
    <lineage>
        <taxon>Bacteria</taxon>
        <taxon>Candidatus Nomuraibacteriota</taxon>
    </lineage>
</organism>
<dbReference type="Proteomes" id="UP000033815">
    <property type="component" value="Unassembled WGS sequence"/>
</dbReference>
<dbReference type="PANTHER" id="PTHR30012">
    <property type="entry name" value="GENERAL SECRETION PATHWAY PROTEIN"/>
    <property type="match status" value="1"/>
</dbReference>
<dbReference type="Pfam" id="PF00482">
    <property type="entry name" value="T2SSF"/>
    <property type="match status" value="2"/>
</dbReference>
<evidence type="ECO:0000256" key="1">
    <source>
        <dbReference type="ARBA" id="ARBA00004429"/>
    </source>
</evidence>
<feature type="transmembrane region" description="Helical" evidence="8">
    <location>
        <begin position="371"/>
        <end position="395"/>
    </location>
</feature>
<accession>A0A837IA40</accession>
<comment type="similarity">
    <text evidence="2">Belongs to the GSP F family.</text>
</comment>
<evidence type="ECO:0000256" key="3">
    <source>
        <dbReference type="ARBA" id="ARBA00022475"/>
    </source>
</evidence>
<dbReference type="InterPro" id="IPR042094">
    <property type="entry name" value="T2SS_GspF_sf"/>
</dbReference>
<protein>
    <submittedName>
        <fullName evidence="10">Type IV pilin</fullName>
    </submittedName>
</protein>
<evidence type="ECO:0000256" key="8">
    <source>
        <dbReference type="SAM" id="Phobius"/>
    </source>
</evidence>
<evidence type="ECO:0000259" key="9">
    <source>
        <dbReference type="Pfam" id="PF00482"/>
    </source>
</evidence>
<dbReference type="FunFam" id="1.20.81.30:FF:000001">
    <property type="entry name" value="Type II secretion system protein F"/>
    <property type="match status" value="1"/>
</dbReference>
<gene>
    <name evidence="10" type="ORF">UW25_C0004G0140</name>
</gene>
<feature type="domain" description="Type II secretion system protein GspF" evidence="9">
    <location>
        <begin position="269"/>
        <end position="390"/>
    </location>
</feature>
<dbReference type="EMBL" id="LCHP01000004">
    <property type="protein sequence ID" value="KKT36812.1"/>
    <property type="molecule type" value="Genomic_DNA"/>
</dbReference>
<sequence length="398" mass="43540">MLFIYKAVTKEGGETTGTIEAQNQDSAINALQRSGLVVVSVRSADSKSLFEIDINIFNRVSAKEISIISRQIATLLDAHVPALKTFRLIAAEAENPLVAKKFTEISDDIQNGVPISGALFKHPSLFSDFYVNMVIGGEESGKLAETFSALADYLERSYELMAKARGALIYPAFVIFTFVVVMVLMLTLVIPKLSDIITQSGQDVPIYTKVVINVSYMMVNYGVFVAMVIIAGLFLVWRFTRGTSFLAHTKLWFPVIGNLYRTLYLSRITDNMHVMLANGISMVRSIEITGKIVDNEIYQDILKKSVIAVKGGAPLSATLMGHPEIPNVMIQMVKVGEETGELGNILQKLSFFYKKEVENAIATVISMIEPVMIVALGIGVGGVLASVLIPIYQIAGNV</sequence>
<keyword evidence="6 8" id="KW-1133">Transmembrane helix</keyword>
<name>A0A837IA40_9BACT</name>
<evidence type="ECO:0000256" key="4">
    <source>
        <dbReference type="ARBA" id="ARBA00022519"/>
    </source>
</evidence>
<dbReference type="PRINTS" id="PR00812">
    <property type="entry name" value="BCTERIALGSPF"/>
</dbReference>
<keyword evidence="3" id="KW-1003">Cell membrane</keyword>
<evidence type="ECO:0000313" key="10">
    <source>
        <dbReference type="EMBL" id="KKT36812.1"/>
    </source>
</evidence>
<keyword evidence="7 8" id="KW-0472">Membrane</keyword>
<keyword evidence="5 8" id="KW-0812">Transmembrane</keyword>
<proteinExistence type="inferred from homology"/>
<evidence type="ECO:0000313" key="11">
    <source>
        <dbReference type="Proteomes" id="UP000033815"/>
    </source>
</evidence>
<dbReference type="Gene3D" id="1.20.81.30">
    <property type="entry name" value="Type II secretion system (T2SS), domain F"/>
    <property type="match status" value="2"/>
</dbReference>
<dbReference type="GO" id="GO:0005886">
    <property type="term" value="C:plasma membrane"/>
    <property type="evidence" value="ECO:0007669"/>
    <property type="project" value="UniProtKB-SubCell"/>
</dbReference>
<evidence type="ECO:0000256" key="2">
    <source>
        <dbReference type="ARBA" id="ARBA00005745"/>
    </source>
</evidence>
<feature type="transmembrane region" description="Helical" evidence="8">
    <location>
        <begin position="167"/>
        <end position="190"/>
    </location>
</feature>
<evidence type="ECO:0000256" key="7">
    <source>
        <dbReference type="ARBA" id="ARBA00023136"/>
    </source>
</evidence>
<evidence type="ECO:0000256" key="6">
    <source>
        <dbReference type="ARBA" id="ARBA00022989"/>
    </source>
</evidence>
<reference evidence="10 11" key="1">
    <citation type="journal article" date="2015" name="Nature">
        <title>rRNA introns, odd ribosomes, and small enigmatic genomes across a large radiation of phyla.</title>
        <authorList>
            <person name="Brown C.T."/>
            <person name="Hug L.A."/>
            <person name="Thomas B.C."/>
            <person name="Sharon I."/>
            <person name="Castelle C.J."/>
            <person name="Singh A."/>
            <person name="Wilkins M.J."/>
            <person name="Williams K.H."/>
            <person name="Banfield J.F."/>
        </authorList>
    </citation>
    <scope>NUCLEOTIDE SEQUENCE [LARGE SCALE GENOMIC DNA]</scope>
</reference>
<feature type="domain" description="Type II secretion system protein GspF" evidence="9">
    <location>
        <begin position="69"/>
        <end position="191"/>
    </location>
</feature>
<feature type="transmembrane region" description="Helical" evidence="8">
    <location>
        <begin position="210"/>
        <end position="237"/>
    </location>
</feature>
<keyword evidence="4" id="KW-0997">Cell inner membrane</keyword>